<dbReference type="RefSeq" id="WP_237056572.1">
    <property type="nucleotide sequence ID" value="NZ_JAKJPO010000016.1"/>
</dbReference>
<dbReference type="Pfam" id="PF00111">
    <property type="entry name" value="Fer2"/>
    <property type="match status" value="1"/>
</dbReference>
<dbReference type="CDD" id="cd06216">
    <property type="entry name" value="FNR_iron_sulfur_binding_2"/>
    <property type="match status" value="1"/>
</dbReference>
<accession>A0ABS9HXA6</accession>
<feature type="domain" description="FAD-binding FR-type" evidence="1">
    <location>
        <begin position="42"/>
        <end position="144"/>
    </location>
</feature>
<dbReference type="PROSITE" id="PS51384">
    <property type="entry name" value="FAD_FR"/>
    <property type="match status" value="1"/>
</dbReference>
<dbReference type="InterPro" id="IPR001433">
    <property type="entry name" value="OxRdtase_FAD/NAD-bd"/>
</dbReference>
<name>A0ABS9HXA6_9GAMM</name>
<keyword evidence="3" id="KW-1185">Reference proteome</keyword>
<proteinExistence type="predicted"/>
<reference evidence="2" key="2">
    <citation type="submission" date="2022-01" db="EMBL/GenBank/DDBJ databases">
        <authorList>
            <person name="Zhou L.Y."/>
        </authorList>
    </citation>
    <scope>NUCLEOTIDE SEQUENCE</scope>
    <source>
        <strain evidence="2">TLK-CK17</strain>
    </source>
</reference>
<dbReference type="Proteomes" id="UP001430796">
    <property type="component" value="Unassembled WGS sequence"/>
</dbReference>
<dbReference type="InterPro" id="IPR036010">
    <property type="entry name" value="2Fe-2S_ferredoxin-like_sf"/>
</dbReference>
<dbReference type="InterPro" id="IPR050415">
    <property type="entry name" value="MRET"/>
</dbReference>
<dbReference type="SUPFAM" id="SSF63380">
    <property type="entry name" value="Riboflavin synthase domain-like"/>
    <property type="match status" value="1"/>
</dbReference>
<evidence type="ECO:0000313" key="2">
    <source>
        <dbReference type="EMBL" id="MCF7223516.1"/>
    </source>
</evidence>
<gene>
    <name evidence="2" type="ORF">L3V18_17285</name>
</gene>
<dbReference type="InterPro" id="IPR017927">
    <property type="entry name" value="FAD-bd_FR_type"/>
</dbReference>
<reference evidence="2" key="1">
    <citation type="submission" date="2022-01" db="EMBL/GenBank/DDBJ databases">
        <title>Lysobacter chinensis sp. nov., a bacterium isolated from cow dung compost.</title>
        <authorList>
            <person name="Liu Y."/>
        </authorList>
    </citation>
    <scope>NUCLEOTIDE SEQUENCE</scope>
    <source>
        <strain evidence="2">TLK-CK17</strain>
    </source>
</reference>
<organism evidence="2 3">
    <name type="scientific">Marilutibacter chinensis</name>
    <dbReference type="NCBI Taxonomy" id="2912247"/>
    <lineage>
        <taxon>Bacteria</taxon>
        <taxon>Pseudomonadati</taxon>
        <taxon>Pseudomonadota</taxon>
        <taxon>Gammaproteobacteria</taxon>
        <taxon>Lysobacterales</taxon>
        <taxon>Lysobacteraceae</taxon>
        <taxon>Marilutibacter</taxon>
    </lineage>
</organism>
<dbReference type="Gene3D" id="2.40.30.10">
    <property type="entry name" value="Translation factors"/>
    <property type="match status" value="1"/>
</dbReference>
<evidence type="ECO:0000259" key="1">
    <source>
        <dbReference type="PROSITE" id="PS51384"/>
    </source>
</evidence>
<comment type="caution">
    <text evidence="2">The sequence shown here is derived from an EMBL/GenBank/DDBJ whole genome shotgun (WGS) entry which is preliminary data.</text>
</comment>
<dbReference type="Gene3D" id="3.40.50.80">
    <property type="entry name" value="Nucleotide-binding domain of ferredoxin-NADP reductase (FNR) module"/>
    <property type="match status" value="1"/>
</dbReference>
<evidence type="ECO:0000313" key="3">
    <source>
        <dbReference type="Proteomes" id="UP001430796"/>
    </source>
</evidence>
<dbReference type="InterPro" id="IPR039261">
    <property type="entry name" value="FNR_nucleotide-bd"/>
</dbReference>
<dbReference type="InterPro" id="IPR001041">
    <property type="entry name" value="2Fe-2S_ferredoxin-type"/>
</dbReference>
<protein>
    <submittedName>
        <fullName evidence="2">Ferredoxin reductase</fullName>
    </submittedName>
</protein>
<dbReference type="Pfam" id="PF00970">
    <property type="entry name" value="FAD_binding_6"/>
    <property type="match status" value="1"/>
</dbReference>
<dbReference type="SUPFAM" id="SSF52343">
    <property type="entry name" value="Ferredoxin reductase-like, C-terminal NADP-linked domain"/>
    <property type="match status" value="1"/>
</dbReference>
<dbReference type="Gene3D" id="3.10.20.30">
    <property type="match status" value="1"/>
</dbReference>
<dbReference type="PANTHER" id="PTHR47354:SF3">
    <property type="entry name" value="OXIDOREDUCTASE-RELATED"/>
    <property type="match status" value="1"/>
</dbReference>
<dbReference type="PRINTS" id="PR00410">
    <property type="entry name" value="PHEHYDRXLASE"/>
</dbReference>
<dbReference type="EMBL" id="JAKJPO010000016">
    <property type="protein sequence ID" value="MCF7223516.1"/>
    <property type="molecule type" value="Genomic_DNA"/>
</dbReference>
<dbReference type="InterPro" id="IPR008333">
    <property type="entry name" value="Cbr1-like_FAD-bd_dom"/>
</dbReference>
<dbReference type="PANTHER" id="PTHR47354">
    <property type="entry name" value="NADH OXIDOREDUCTASE HCR"/>
    <property type="match status" value="1"/>
</dbReference>
<dbReference type="SUPFAM" id="SSF54292">
    <property type="entry name" value="2Fe-2S ferredoxin-like"/>
    <property type="match status" value="1"/>
</dbReference>
<dbReference type="Pfam" id="PF00175">
    <property type="entry name" value="NAD_binding_1"/>
    <property type="match status" value="1"/>
</dbReference>
<dbReference type="CDD" id="cd00207">
    <property type="entry name" value="fer2"/>
    <property type="match status" value="1"/>
</dbReference>
<dbReference type="InterPro" id="IPR017938">
    <property type="entry name" value="Riboflavin_synthase-like_b-brl"/>
</dbReference>
<dbReference type="InterPro" id="IPR012675">
    <property type="entry name" value="Beta-grasp_dom_sf"/>
</dbReference>
<sequence length="368" mass="40620">MSAHVHPQRSRRPLRLKRLLSPFVAPQVFDFWSSRVHPLWTWERPLAQLVERRRESADAMTLLLRPNGHWGGFRPGQHVNLGVEVDGARITRSYSLSEPPRSDGLIAVTVKSMPGGRVSPRLFDGLAEGTIVELGQAFGEMVLPRQPDGEWLFLAAGSGITPLMAMLRSLAAEGMPVPLTLCYWARRREELCFVNELRRLAAMHANFDLHLLLTRDTARDEHEREGRIDDGMLSRLVPEFQGRRVMACGPGGFVEAARGLLEGRVRSFQAEAFTAPEIPVVDEGEVDVTLVRSGRRLKVSRGQPLLAALEAQDVRPPSGCRMGICNTCACGKSAGSVRHLPSGALDHENTQALKLCIHGAVTDLTLDL</sequence>